<keyword evidence="2" id="KW-0472">Membrane</keyword>
<gene>
    <name evidence="3" type="ORF">GCM10007100_05840</name>
</gene>
<organism evidence="3 4">
    <name type="scientific">Roseibacillus persicicus</name>
    <dbReference type="NCBI Taxonomy" id="454148"/>
    <lineage>
        <taxon>Bacteria</taxon>
        <taxon>Pseudomonadati</taxon>
        <taxon>Verrucomicrobiota</taxon>
        <taxon>Verrucomicrobiia</taxon>
        <taxon>Verrucomicrobiales</taxon>
        <taxon>Verrucomicrobiaceae</taxon>
        <taxon>Roseibacillus</taxon>
    </lineage>
</organism>
<feature type="region of interest" description="Disordered" evidence="1">
    <location>
        <begin position="1"/>
        <end position="59"/>
    </location>
</feature>
<feature type="compositionally biased region" description="Polar residues" evidence="1">
    <location>
        <begin position="1"/>
        <end position="11"/>
    </location>
</feature>
<protein>
    <submittedName>
        <fullName evidence="3">Uncharacterized protein</fullName>
    </submittedName>
</protein>
<comment type="caution">
    <text evidence="3">The sequence shown here is derived from an EMBL/GenBank/DDBJ whole genome shotgun (WGS) entry which is preliminary data.</text>
</comment>
<accession>A0A918WED8</accession>
<sequence>MDSQSDNNSLTKDAIRRGLLKNPAAPKGPVQFRSWKEQTIPPLENQPGNAPLSAKKRRKNHSLWHNRDLRLILAVALTASVALAVYYSMKGL</sequence>
<dbReference type="RefSeq" id="WP_189567201.1">
    <property type="nucleotide sequence ID" value="NZ_BMXI01000002.1"/>
</dbReference>
<feature type="transmembrane region" description="Helical" evidence="2">
    <location>
        <begin position="69"/>
        <end position="89"/>
    </location>
</feature>
<proteinExistence type="predicted"/>
<keyword evidence="2" id="KW-1133">Transmembrane helix</keyword>
<dbReference type="AlphaFoldDB" id="A0A918WED8"/>
<dbReference type="EMBL" id="BMXI01000002">
    <property type="protein sequence ID" value="GHC43521.1"/>
    <property type="molecule type" value="Genomic_DNA"/>
</dbReference>
<keyword evidence="4" id="KW-1185">Reference proteome</keyword>
<evidence type="ECO:0000256" key="2">
    <source>
        <dbReference type="SAM" id="Phobius"/>
    </source>
</evidence>
<name>A0A918WED8_9BACT</name>
<evidence type="ECO:0000313" key="3">
    <source>
        <dbReference type="EMBL" id="GHC43521.1"/>
    </source>
</evidence>
<keyword evidence="2" id="KW-0812">Transmembrane</keyword>
<evidence type="ECO:0000313" key="4">
    <source>
        <dbReference type="Proteomes" id="UP000644507"/>
    </source>
</evidence>
<dbReference type="Proteomes" id="UP000644507">
    <property type="component" value="Unassembled WGS sequence"/>
</dbReference>
<reference evidence="3" key="2">
    <citation type="submission" date="2020-09" db="EMBL/GenBank/DDBJ databases">
        <authorList>
            <person name="Sun Q."/>
            <person name="Kim S."/>
        </authorList>
    </citation>
    <scope>NUCLEOTIDE SEQUENCE</scope>
    <source>
        <strain evidence="3">KCTC 12988</strain>
    </source>
</reference>
<reference evidence="3" key="1">
    <citation type="journal article" date="2014" name="Int. J. Syst. Evol. Microbiol.">
        <title>Complete genome sequence of Corynebacterium casei LMG S-19264T (=DSM 44701T), isolated from a smear-ripened cheese.</title>
        <authorList>
            <consortium name="US DOE Joint Genome Institute (JGI-PGF)"/>
            <person name="Walter F."/>
            <person name="Albersmeier A."/>
            <person name="Kalinowski J."/>
            <person name="Ruckert C."/>
        </authorList>
    </citation>
    <scope>NUCLEOTIDE SEQUENCE</scope>
    <source>
        <strain evidence="3">KCTC 12988</strain>
    </source>
</reference>
<evidence type="ECO:0000256" key="1">
    <source>
        <dbReference type="SAM" id="MobiDB-lite"/>
    </source>
</evidence>